<accession>A0A9X2TKY2</accession>
<feature type="region of interest" description="Disordered" evidence="1">
    <location>
        <begin position="99"/>
        <end position="128"/>
    </location>
</feature>
<name>A0A9X2TKY2_9BACT</name>
<organism evidence="3 4">
    <name type="scientific">Salinibacter ruber</name>
    <dbReference type="NCBI Taxonomy" id="146919"/>
    <lineage>
        <taxon>Bacteria</taxon>
        <taxon>Pseudomonadati</taxon>
        <taxon>Rhodothermota</taxon>
        <taxon>Rhodothermia</taxon>
        <taxon>Rhodothermales</taxon>
        <taxon>Salinibacteraceae</taxon>
        <taxon>Salinibacter</taxon>
    </lineage>
</organism>
<dbReference type="RefSeq" id="WP_259124315.1">
    <property type="nucleotide sequence ID" value="NZ_JANUAE010000012.1"/>
</dbReference>
<feature type="transmembrane region" description="Helical" evidence="2">
    <location>
        <begin position="56"/>
        <end position="76"/>
    </location>
</feature>
<evidence type="ECO:0000313" key="3">
    <source>
        <dbReference type="EMBL" id="MCS3711283.1"/>
    </source>
</evidence>
<feature type="compositionally biased region" description="Low complexity" evidence="1">
    <location>
        <begin position="119"/>
        <end position="128"/>
    </location>
</feature>
<sequence>MDALKAAQMLRLMLFTMARTTRVVLATALILLLMDLTVENTSIFDMPMASLPSAGLALLMGIPVGLFLLSCAASLWEEKLRERNRVREKECLRETLERFPPSGLSGAAQRRIPRRRAGLRPGRSSTDR</sequence>
<gene>
    <name evidence="3" type="ORF">GGP61_002916</name>
</gene>
<dbReference type="Proteomes" id="UP001155057">
    <property type="component" value="Unassembled WGS sequence"/>
</dbReference>
<keyword evidence="2" id="KW-0812">Transmembrane</keyword>
<protein>
    <submittedName>
        <fullName evidence="3">Uncharacterized protein</fullName>
    </submittedName>
</protein>
<comment type="caution">
    <text evidence="3">The sequence shown here is derived from an EMBL/GenBank/DDBJ whole genome shotgun (WGS) entry which is preliminary data.</text>
</comment>
<keyword evidence="2" id="KW-0472">Membrane</keyword>
<dbReference type="AlphaFoldDB" id="A0A9X2TKY2"/>
<reference evidence="3" key="1">
    <citation type="submission" date="2022-08" db="EMBL/GenBank/DDBJ databases">
        <title>Genomic Encyclopedia of Type Strains, Phase V (KMG-V): Genome sequencing to study the core and pangenomes of soil and plant-associated prokaryotes.</title>
        <authorList>
            <person name="Whitman W."/>
        </authorList>
    </citation>
    <scope>NUCLEOTIDE SEQUENCE</scope>
    <source>
        <strain evidence="3">SP3049</strain>
    </source>
</reference>
<keyword evidence="2" id="KW-1133">Transmembrane helix</keyword>
<evidence type="ECO:0000256" key="2">
    <source>
        <dbReference type="SAM" id="Phobius"/>
    </source>
</evidence>
<evidence type="ECO:0000313" key="4">
    <source>
        <dbReference type="Proteomes" id="UP001155057"/>
    </source>
</evidence>
<evidence type="ECO:0000256" key="1">
    <source>
        <dbReference type="SAM" id="MobiDB-lite"/>
    </source>
</evidence>
<proteinExistence type="predicted"/>
<dbReference type="EMBL" id="JANUAE010000012">
    <property type="protein sequence ID" value="MCS3711283.1"/>
    <property type="molecule type" value="Genomic_DNA"/>
</dbReference>